<accession>A0ABU0LXM0</accession>
<organism evidence="1 2">
    <name type="scientific">Ancylobacter amanitiformis</name>
    <dbReference type="NCBI Taxonomy" id="217069"/>
    <lineage>
        <taxon>Bacteria</taxon>
        <taxon>Pseudomonadati</taxon>
        <taxon>Pseudomonadota</taxon>
        <taxon>Alphaproteobacteria</taxon>
        <taxon>Hyphomicrobiales</taxon>
        <taxon>Xanthobacteraceae</taxon>
        <taxon>Ancylobacter</taxon>
    </lineage>
</organism>
<evidence type="ECO:0000313" key="2">
    <source>
        <dbReference type="Proteomes" id="UP001235094"/>
    </source>
</evidence>
<name>A0ABU0LXM0_9HYPH</name>
<evidence type="ECO:0000313" key="1">
    <source>
        <dbReference type="EMBL" id="MDQ0513477.1"/>
    </source>
</evidence>
<comment type="caution">
    <text evidence="1">The sequence shown here is derived from an EMBL/GenBank/DDBJ whole genome shotgun (WGS) entry which is preliminary data.</text>
</comment>
<protein>
    <submittedName>
        <fullName evidence="1">Uncharacterized protein</fullName>
    </submittedName>
</protein>
<dbReference type="EMBL" id="JAUSVR010000032">
    <property type="protein sequence ID" value="MDQ0513477.1"/>
    <property type="molecule type" value="Genomic_DNA"/>
</dbReference>
<gene>
    <name evidence="1" type="ORF">QOZ99_004399</name>
</gene>
<proteinExistence type="predicted"/>
<keyword evidence="2" id="KW-1185">Reference proteome</keyword>
<dbReference type="Proteomes" id="UP001235094">
    <property type="component" value="Unassembled WGS sequence"/>
</dbReference>
<reference evidence="1 2" key="1">
    <citation type="submission" date="2023-07" db="EMBL/GenBank/DDBJ databases">
        <title>Genomic Encyclopedia of Type Strains, Phase IV (KMG-IV): sequencing the most valuable type-strain genomes for metagenomic binning, comparative biology and taxonomic classification.</title>
        <authorList>
            <person name="Goeker M."/>
        </authorList>
    </citation>
    <scope>NUCLEOTIDE SEQUENCE [LARGE SCALE GENOMIC DNA]</scope>
    <source>
        <strain evidence="1 2">DSM 15561</strain>
    </source>
</reference>
<sequence>MMHQLRRHRKAGGHLIERQTRVEISVDKVEYRLGLIGKGKEAARIEFTSAHRCSPLPRRAGATRARSASTSGSFFAGKLPRRAINQRDEALGCDERPTTQAPEIEFSCALQIIKGRWRQADNLTGGGKGEKGALAPRERSSRLRCDVHRFFRKVALRRKFPNASSGLIPIASKRPEGPGKPE</sequence>